<organism evidence="2 3">
    <name type="scientific">Athelia psychrophila</name>
    <dbReference type="NCBI Taxonomy" id="1759441"/>
    <lineage>
        <taxon>Eukaryota</taxon>
        <taxon>Fungi</taxon>
        <taxon>Dikarya</taxon>
        <taxon>Basidiomycota</taxon>
        <taxon>Agaricomycotina</taxon>
        <taxon>Agaricomycetes</taxon>
        <taxon>Agaricomycetidae</taxon>
        <taxon>Atheliales</taxon>
        <taxon>Atheliaceae</taxon>
        <taxon>Athelia</taxon>
    </lineage>
</organism>
<keyword evidence="1" id="KW-0732">Signal</keyword>
<evidence type="ECO:0000313" key="3">
    <source>
        <dbReference type="Proteomes" id="UP000076532"/>
    </source>
</evidence>
<evidence type="ECO:0000313" key="2">
    <source>
        <dbReference type="EMBL" id="KZP04963.1"/>
    </source>
</evidence>
<protein>
    <submittedName>
        <fullName evidence="2">Uncharacterized protein</fullName>
    </submittedName>
</protein>
<accession>A0A167VFQ7</accession>
<dbReference type="Proteomes" id="UP000076532">
    <property type="component" value="Unassembled WGS sequence"/>
</dbReference>
<dbReference type="AlphaFoldDB" id="A0A167VFQ7"/>
<name>A0A167VFQ7_9AGAM</name>
<proteinExistence type="predicted"/>
<evidence type="ECO:0000256" key="1">
    <source>
        <dbReference type="SAM" id="SignalP"/>
    </source>
</evidence>
<feature type="signal peptide" evidence="1">
    <location>
        <begin position="1"/>
        <end position="21"/>
    </location>
</feature>
<dbReference type="OrthoDB" id="3262731at2759"/>
<feature type="chain" id="PRO_5007893446" evidence="1">
    <location>
        <begin position="22"/>
        <end position="149"/>
    </location>
</feature>
<dbReference type="EMBL" id="KV417875">
    <property type="protein sequence ID" value="KZP04963.1"/>
    <property type="molecule type" value="Genomic_DNA"/>
</dbReference>
<sequence>MARFALMSSFVLLAVVPSVAGAALLPRASGSPSCVAQCPASDGAGFPLGDTSDTNGILFCSYPAVPGESPEDFYCDYNDTTGALVTDNDAGLCPSGADLSSCAPARSDSNFTAAKRRAAARAAQPRTSNPEAMAVRSALYKKKMENSAR</sequence>
<reference evidence="2 3" key="1">
    <citation type="journal article" date="2016" name="Mol. Biol. Evol.">
        <title>Comparative Genomics of Early-Diverging Mushroom-Forming Fungi Provides Insights into the Origins of Lignocellulose Decay Capabilities.</title>
        <authorList>
            <person name="Nagy L.G."/>
            <person name="Riley R."/>
            <person name="Tritt A."/>
            <person name="Adam C."/>
            <person name="Daum C."/>
            <person name="Floudas D."/>
            <person name="Sun H."/>
            <person name="Yadav J.S."/>
            <person name="Pangilinan J."/>
            <person name="Larsson K.H."/>
            <person name="Matsuura K."/>
            <person name="Barry K."/>
            <person name="Labutti K."/>
            <person name="Kuo R."/>
            <person name="Ohm R.A."/>
            <person name="Bhattacharya S.S."/>
            <person name="Shirouzu T."/>
            <person name="Yoshinaga Y."/>
            <person name="Martin F.M."/>
            <person name="Grigoriev I.V."/>
            <person name="Hibbett D.S."/>
        </authorList>
    </citation>
    <scope>NUCLEOTIDE SEQUENCE [LARGE SCALE GENOMIC DNA]</scope>
    <source>
        <strain evidence="2 3">CBS 109695</strain>
    </source>
</reference>
<keyword evidence="3" id="KW-1185">Reference proteome</keyword>
<gene>
    <name evidence="2" type="ORF">FIBSPDRAFT_806182</name>
</gene>